<protein>
    <submittedName>
        <fullName evidence="2">Uncharacterized protein</fullName>
    </submittedName>
</protein>
<dbReference type="AlphaFoldDB" id="A0AAU9TI96"/>
<gene>
    <name evidence="2" type="ORF">EEDITHA_LOCUS1627</name>
</gene>
<keyword evidence="3" id="KW-1185">Reference proteome</keyword>
<organism evidence="2 3">
    <name type="scientific">Euphydryas editha</name>
    <name type="common">Edith's checkerspot</name>
    <dbReference type="NCBI Taxonomy" id="104508"/>
    <lineage>
        <taxon>Eukaryota</taxon>
        <taxon>Metazoa</taxon>
        <taxon>Ecdysozoa</taxon>
        <taxon>Arthropoda</taxon>
        <taxon>Hexapoda</taxon>
        <taxon>Insecta</taxon>
        <taxon>Pterygota</taxon>
        <taxon>Neoptera</taxon>
        <taxon>Endopterygota</taxon>
        <taxon>Lepidoptera</taxon>
        <taxon>Glossata</taxon>
        <taxon>Ditrysia</taxon>
        <taxon>Papilionoidea</taxon>
        <taxon>Nymphalidae</taxon>
        <taxon>Nymphalinae</taxon>
        <taxon>Euphydryas</taxon>
    </lineage>
</organism>
<evidence type="ECO:0000313" key="3">
    <source>
        <dbReference type="Proteomes" id="UP001153954"/>
    </source>
</evidence>
<accession>A0AAU9TI96</accession>
<reference evidence="2" key="1">
    <citation type="submission" date="2022-03" db="EMBL/GenBank/DDBJ databases">
        <authorList>
            <person name="Tunstrom K."/>
        </authorList>
    </citation>
    <scope>NUCLEOTIDE SEQUENCE</scope>
</reference>
<dbReference type="Proteomes" id="UP001153954">
    <property type="component" value="Unassembled WGS sequence"/>
</dbReference>
<name>A0AAU9TI96_EUPED</name>
<feature type="region of interest" description="Disordered" evidence="1">
    <location>
        <begin position="1"/>
        <end position="75"/>
    </location>
</feature>
<proteinExistence type="predicted"/>
<dbReference type="EMBL" id="CAKOGL010000003">
    <property type="protein sequence ID" value="CAH2085119.1"/>
    <property type="molecule type" value="Genomic_DNA"/>
</dbReference>
<feature type="compositionally biased region" description="Polar residues" evidence="1">
    <location>
        <begin position="1"/>
        <end position="19"/>
    </location>
</feature>
<comment type="caution">
    <text evidence="2">The sequence shown here is derived from an EMBL/GenBank/DDBJ whole genome shotgun (WGS) entry which is preliminary data.</text>
</comment>
<feature type="region of interest" description="Disordered" evidence="1">
    <location>
        <begin position="94"/>
        <end position="117"/>
    </location>
</feature>
<evidence type="ECO:0000313" key="2">
    <source>
        <dbReference type="EMBL" id="CAH2085119.1"/>
    </source>
</evidence>
<sequence length="117" mass="13268">MNQTNKTAYMKHQYSNASNKSRKRVRSALERTTGETSRLAAGWRAKKIKPGDESSSSSSSTYASEVRQGHNYKSFSRRPRPRYWIIVYQRRAAAPPPALPPEASDCDCDSNNLKLQM</sequence>
<evidence type="ECO:0000256" key="1">
    <source>
        <dbReference type="SAM" id="MobiDB-lite"/>
    </source>
</evidence>